<keyword evidence="12 16" id="KW-0560">Oxidoreductase</keyword>
<comment type="catalytic activity">
    <reaction evidence="15 16">
        <text>UDP-N-acetyl-alpha-D-muramate + NADP(+) = UDP-N-acetyl-3-O-(1-carboxyvinyl)-alpha-D-glucosamine + NADPH + H(+)</text>
        <dbReference type="Rhea" id="RHEA:12248"/>
        <dbReference type="ChEBI" id="CHEBI:15378"/>
        <dbReference type="ChEBI" id="CHEBI:57783"/>
        <dbReference type="ChEBI" id="CHEBI:58349"/>
        <dbReference type="ChEBI" id="CHEBI:68483"/>
        <dbReference type="ChEBI" id="CHEBI:70757"/>
        <dbReference type="EC" id="1.3.1.98"/>
    </reaction>
</comment>
<evidence type="ECO:0000256" key="11">
    <source>
        <dbReference type="ARBA" id="ARBA00022984"/>
    </source>
</evidence>
<evidence type="ECO:0000256" key="14">
    <source>
        <dbReference type="ARBA" id="ARBA00023316"/>
    </source>
</evidence>
<evidence type="ECO:0000256" key="3">
    <source>
        <dbReference type="ARBA" id="ARBA00004496"/>
    </source>
</evidence>
<dbReference type="Proteomes" id="UP000292886">
    <property type="component" value="Chromosome"/>
</dbReference>
<dbReference type="NCBIfam" id="NF010480">
    <property type="entry name" value="PRK13905.1"/>
    <property type="match status" value="1"/>
</dbReference>
<comment type="subcellular location">
    <subcellularLocation>
        <location evidence="3 16">Cytoplasm</location>
    </subcellularLocation>
</comment>
<evidence type="ECO:0000256" key="4">
    <source>
        <dbReference type="ARBA" id="ARBA00004752"/>
    </source>
</evidence>
<dbReference type="InterPro" id="IPR036318">
    <property type="entry name" value="FAD-bd_PCMH-like_sf"/>
</dbReference>
<keyword evidence="10 16" id="KW-0133">Cell shape</keyword>
<evidence type="ECO:0000256" key="8">
    <source>
        <dbReference type="ARBA" id="ARBA00022827"/>
    </source>
</evidence>
<organism evidence="18 19">
    <name type="scientific">Periweissella cryptocerci</name>
    <dbReference type="NCBI Taxonomy" id="2506420"/>
    <lineage>
        <taxon>Bacteria</taxon>
        <taxon>Bacillati</taxon>
        <taxon>Bacillota</taxon>
        <taxon>Bacilli</taxon>
        <taxon>Lactobacillales</taxon>
        <taxon>Lactobacillaceae</taxon>
        <taxon>Periweissella</taxon>
    </lineage>
</organism>
<comment type="cofactor">
    <cofactor evidence="1 16">
        <name>FAD</name>
        <dbReference type="ChEBI" id="CHEBI:57692"/>
    </cofactor>
</comment>
<dbReference type="SUPFAM" id="SSF56194">
    <property type="entry name" value="Uridine diphospho-N-Acetylenolpyruvylglucosamine reductase, MurB, C-terminal domain"/>
    <property type="match status" value="1"/>
</dbReference>
<keyword evidence="5 16" id="KW-0963">Cytoplasm</keyword>
<evidence type="ECO:0000256" key="9">
    <source>
        <dbReference type="ARBA" id="ARBA00022857"/>
    </source>
</evidence>
<dbReference type="PANTHER" id="PTHR21071">
    <property type="entry name" value="UDP-N-ACETYLENOLPYRUVOYLGLUCOSAMINE REDUCTASE"/>
    <property type="match status" value="1"/>
</dbReference>
<dbReference type="Gene3D" id="3.90.78.10">
    <property type="entry name" value="UDP-N-acetylenolpyruvoylglucosamine reductase, C-terminal domain"/>
    <property type="match status" value="1"/>
</dbReference>
<feature type="active site" evidence="16">
    <location>
        <position position="171"/>
    </location>
</feature>
<dbReference type="GO" id="GO:0005829">
    <property type="term" value="C:cytosol"/>
    <property type="evidence" value="ECO:0007669"/>
    <property type="project" value="TreeGrafter"/>
</dbReference>
<evidence type="ECO:0000256" key="7">
    <source>
        <dbReference type="ARBA" id="ARBA00022630"/>
    </source>
</evidence>
<dbReference type="GO" id="GO:0071555">
    <property type="term" value="P:cell wall organization"/>
    <property type="evidence" value="ECO:0007669"/>
    <property type="project" value="UniProtKB-KW"/>
</dbReference>
<evidence type="ECO:0000313" key="18">
    <source>
        <dbReference type="EMBL" id="QBO35626.1"/>
    </source>
</evidence>
<comment type="function">
    <text evidence="2 16">Cell wall formation.</text>
</comment>
<dbReference type="GO" id="GO:0009252">
    <property type="term" value="P:peptidoglycan biosynthetic process"/>
    <property type="evidence" value="ECO:0007669"/>
    <property type="project" value="UniProtKB-UniRule"/>
</dbReference>
<dbReference type="GO" id="GO:0008360">
    <property type="term" value="P:regulation of cell shape"/>
    <property type="evidence" value="ECO:0007669"/>
    <property type="project" value="UniProtKB-KW"/>
</dbReference>
<dbReference type="InterPro" id="IPR036635">
    <property type="entry name" value="MurB_C_sf"/>
</dbReference>
<evidence type="ECO:0000259" key="17">
    <source>
        <dbReference type="PROSITE" id="PS51387"/>
    </source>
</evidence>
<dbReference type="RefSeq" id="WP_133362705.1">
    <property type="nucleotide sequence ID" value="NZ_CP037940.1"/>
</dbReference>
<dbReference type="EC" id="1.3.1.98" evidence="16"/>
<comment type="similarity">
    <text evidence="16">Belongs to the MurB family.</text>
</comment>
<dbReference type="InterPro" id="IPR016166">
    <property type="entry name" value="FAD-bd_PCMH"/>
</dbReference>
<dbReference type="EMBL" id="CP037940">
    <property type="protein sequence ID" value="QBO35626.1"/>
    <property type="molecule type" value="Genomic_DNA"/>
</dbReference>
<keyword evidence="6 16" id="KW-0132">Cell division</keyword>
<dbReference type="InterPro" id="IPR016167">
    <property type="entry name" value="FAD-bd_PCMH_sub1"/>
</dbReference>
<feature type="active site" evidence="16">
    <location>
        <position position="291"/>
    </location>
</feature>
<dbReference type="PANTHER" id="PTHR21071:SF4">
    <property type="entry name" value="UDP-N-ACETYLENOLPYRUVOYLGLUCOSAMINE REDUCTASE"/>
    <property type="match status" value="1"/>
</dbReference>
<dbReference type="PROSITE" id="PS51387">
    <property type="entry name" value="FAD_PCMH"/>
    <property type="match status" value="1"/>
</dbReference>
<evidence type="ECO:0000256" key="1">
    <source>
        <dbReference type="ARBA" id="ARBA00001974"/>
    </source>
</evidence>
<evidence type="ECO:0000256" key="5">
    <source>
        <dbReference type="ARBA" id="ARBA00022490"/>
    </source>
</evidence>
<dbReference type="Pfam" id="PF02873">
    <property type="entry name" value="MurB_C"/>
    <property type="match status" value="1"/>
</dbReference>
<dbReference type="GO" id="GO:0071949">
    <property type="term" value="F:FAD binding"/>
    <property type="evidence" value="ECO:0007669"/>
    <property type="project" value="InterPro"/>
</dbReference>
<dbReference type="InterPro" id="IPR016169">
    <property type="entry name" value="FAD-bd_PCMH_sub2"/>
</dbReference>
<evidence type="ECO:0000256" key="6">
    <source>
        <dbReference type="ARBA" id="ARBA00022618"/>
    </source>
</evidence>
<dbReference type="KEGG" id="wei:EQG49_03710"/>
<dbReference type="SUPFAM" id="SSF56176">
    <property type="entry name" value="FAD-binding/transporter-associated domain-like"/>
    <property type="match status" value="1"/>
</dbReference>
<evidence type="ECO:0000256" key="2">
    <source>
        <dbReference type="ARBA" id="ARBA00003921"/>
    </source>
</evidence>
<dbReference type="InterPro" id="IPR006094">
    <property type="entry name" value="Oxid_FAD_bind_N"/>
</dbReference>
<keyword evidence="14 16" id="KW-0961">Cell wall biogenesis/degradation</keyword>
<keyword evidence="11 16" id="KW-0573">Peptidoglycan synthesis</keyword>
<dbReference type="GO" id="GO:0051301">
    <property type="term" value="P:cell division"/>
    <property type="evidence" value="ECO:0007669"/>
    <property type="project" value="UniProtKB-KW"/>
</dbReference>
<dbReference type="GO" id="GO:0008762">
    <property type="term" value="F:UDP-N-acetylmuramate dehydrogenase activity"/>
    <property type="evidence" value="ECO:0007669"/>
    <property type="project" value="UniProtKB-UniRule"/>
</dbReference>
<evidence type="ECO:0000256" key="15">
    <source>
        <dbReference type="ARBA" id="ARBA00048914"/>
    </source>
</evidence>
<dbReference type="Gene3D" id="3.30.43.10">
    <property type="entry name" value="Uridine Diphospho-n-acetylenolpyruvylglucosamine Reductase, domain 2"/>
    <property type="match status" value="1"/>
</dbReference>
<dbReference type="UniPathway" id="UPA00219"/>
<dbReference type="Pfam" id="PF01565">
    <property type="entry name" value="FAD_binding_4"/>
    <property type="match status" value="1"/>
</dbReference>
<comment type="pathway">
    <text evidence="4 16">Cell wall biogenesis; peptidoglycan biosynthesis.</text>
</comment>
<keyword evidence="7 16" id="KW-0285">Flavoprotein</keyword>
<dbReference type="AlphaFoldDB" id="A0A4P6YSI4"/>
<gene>
    <name evidence="16 18" type="primary">murB</name>
    <name evidence="18" type="ORF">EQG49_03710</name>
</gene>
<name>A0A4P6YSI4_9LACO</name>
<evidence type="ECO:0000256" key="10">
    <source>
        <dbReference type="ARBA" id="ARBA00022960"/>
    </source>
</evidence>
<dbReference type="Gene3D" id="3.30.465.10">
    <property type="match status" value="1"/>
</dbReference>
<accession>A0A4P6YSI4</accession>
<protein>
    <recommendedName>
        <fullName evidence="16">UDP-N-acetylenolpyruvoylglucosamine reductase</fullName>
        <ecNumber evidence="16">1.3.1.98</ecNumber>
    </recommendedName>
    <alternativeName>
        <fullName evidence="16">UDP-N-acetylmuramate dehydrogenase</fullName>
    </alternativeName>
</protein>
<reference evidence="19" key="1">
    <citation type="submission" date="2019-03" db="EMBL/GenBank/DDBJ databases">
        <title>Weissella sp. 26KH-42 Genome sequencing.</title>
        <authorList>
            <person name="Heo J."/>
            <person name="Kim S.-J."/>
            <person name="Kim J.-S."/>
            <person name="Hong S.-B."/>
            <person name="Kwon S.-W."/>
        </authorList>
    </citation>
    <scope>NUCLEOTIDE SEQUENCE [LARGE SCALE GENOMIC DNA]</scope>
    <source>
        <strain evidence="19">26KH-42</strain>
    </source>
</reference>
<dbReference type="InterPro" id="IPR011601">
    <property type="entry name" value="MurB_C"/>
</dbReference>
<keyword evidence="19" id="KW-1185">Reference proteome</keyword>
<evidence type="ECO:0000256" key="12">
    <source>
        <dbReference type="ARBA" id="ARBA00023002"/>
    </source>
</evidence>
<feature type="active site" description="Proton donor" evidence="16">
    <location>
        <position position="221"/>
    </location>
</feature>
<keyword evidence="9 16" id="KW-0521">NADP</keyword>
<dbReference type="NCBIfam" id="TIGR00179">
    <property type="entry name" value="murB"/>
    <property type="match status" value="1"/>
</dbReference>
<dbReference type="HAMAP" id="MF_00037">
    <property type="entry name" value="MurB"/>
    <property type="match status" value="1"/>
</dbReference>
<dbReference type="OrthoDB" id="9804753at2"/>
<keyword evidence="13 16" id="KW-0131">Cell cycle</keyword>
<evidence type="ECO:0000313" key="19">
    <source>
        <dbReference type="Proteomes" id="UP000292886"/>
    </source>
</evidence>
<sequence length="298" mass="32053">MAIDLIQAFPAIKVLKDEPLKNYTHTKIGGPADWLVFPHSIEETKQIVDFARENGLALTVLGNSSNLLIKDGGLRGIVVMMTELTGLSVDGETVTALAGSLTIDTAEFAFVHGLTGLEWAAGIPGSIGGAVYMNAGAYGGETSDVLATVDVLSRDGEFKTYTLAEAQLAYRDSIMQHTHDVILAATFQLQVGDKVVIREQMDDFNARRAAKQPLELPSAGSTFKRPEGHFAGKLIMDAGLQGFRAGGAEVSRKHAGFVVNIDHATAQDFLDVIKHVQEVVAQKDHVLLEPEVRIMGED</sequence>
<feature type="domain" description="FAD-binding PCMH-type" evidence="17">
    <location>
        <begin position="27"/>
        <end position="192"/>
    </location>
</feature>
<dbReference type="InterPro" id="IPR003170">
    <property type="entry name" value="MurB"/>
</dbReference>
<keyword evidence="8 16" id="KW-0274">FAD</keyword>
<proteinExistence type="inferred from homology"/>
<evidence type="ECO:0000256" key="13">
    <source>
        <dbReference type="ARBA" id="ARBA00023306"/>
    </source>
</evidence>
<evidence type="ECO:0000256" key="16">
    <source>
        <dbReference type="HAMAP-Rule" id="MF_00037"/>
    </source>
</evidence>